<feature type="transmembrane region" description="Helical" evidence="2">
    <location>
        <begin position="326"/>
        <end position="346"/>
    </location>
</feature>
<reference evidence="4 5" key="1">
    <citation type="submission" date="2021-01" db="EMBL/GenBank/DDBJ databases">
        <title>Whole genome shotgun sequence of Catellatospora citrea NBRC 14495.</title>
        <authorList>
            <person name="Komaki H."/>
            <person name="Tamura T."/>
        </authorList>
    </citation>
    <scope>NUCLEOTIDE SEQUENCE [LARGE SCALE GENOMIC DNA]</scope>
    <source>
        <strain evidence="4 5">NBRC 14495</strain>
    </source>
</reference>
<dbReference type="Pfam" id="PF01757">
    <property type="entry name" value="Acyl_transf_3"/>
    <property type="match status" value="1"/>
</dbReference>
<evidence type="ECO:0000256" key="2">
    <source>
        <dbReference type="SAM" id="Phobius"/>
    </source>
</evidence>
<feature type="transmembrane region" description="Helical" evidence="2">
    <location>
        <begin position="122"/>
        <end position="143"/>
    </location>
</feature>
<evidence type="ECO:0000259" key="3">
    <source>
        <dbReference type="Pfam" id="PF01757"/>
    </source>
</evidence>
<keyword evidence="2" id="KW-1133">Transmembrane helix</keyword>
<dbReference type="GO" id="GO:0009103">
    <property type="term" value="P:lipopolysaccharide biosynthetic process"/>
    <property type="evidence" value="ECO:0007669"/>
    <property type="project" value="TreeGrafter"/>
</dbReference>
<keyword evidence="2" id="KW-0812">Transmembrane</keyword>
<feature type="transmembrane region" description="Helical" evidence="2">
    <location>
        <begin position="174"/>
        <end position="195"/>
    </location>
</feature>
<dbReference type="RefSeq" id="WP_120318291.1">
    <property type="nucleotide sequence ID" value="NZ_BONH01000058.1"/>
</dbReference>
<dbReference type="PANTHER" id="PTHR23028:SF53">
    <property type="entry name" value="ACYL_TRANSF_3 DOMAIN-CONTAINING PROTEIN"/>
    <property type="match status" value="1"/>
</dbReference>
<accession>A0A8J3P5U2</accession>
<dbReference type="GO" id="GO:0016020">
    <property type="term" value="C:membrane"/>
    <property type="evidence" value="ECO:0007669"/>
    <property type="project" value="TreeGrafter"/>
</dbReference>
<name>A0A8J3P5U2_9ACTN</name>
<feature type="transmembrane region" description="Helical" evidence="2">
    <location>
        <begin position="358"/>
        <end position="380"/>
    </location>
</feature>
<feature type="transmembrane region" description="Helical" evidence="2">
    <location>
        <begin position="285"/>
        <end position="305"/>
    </location>
</feature>
<feature type="domain" description="Acyltransferase 3" evidence="3">
    <location>
        <begin position="43"/>
        <end position="375"/>
    </location>
</feature>
<feature type="transmembrane region" description="Helical" evidence="2">
    <location>
        <begin position="202"/>
        <end position="224"/>
    </location>
</feature>
<evidence type="ECO:0000313" key="4">
    <source>
        <dbReference type="EMBL" id="GIG02726.1"/>
    </source>
</evidence>
<feature type="transmembrane region" description="Helical" evidence="2">
    <location>
        <begin position="260"/>
        <end position="279"/>
    </location>
</feature>
<feature type="transmembrane region" description="Helical" evidence="2">
    <location>
        <begin position="80"/>
        <end position="101"/>
    </location>
</feature>
<gene>
    <name evidence="4" type="ORF">Cci01nite_78190</name>
</gene>
<dbReference type="EMBL" id="BONH01000058">
    <property type="protein sequence ID" value="GIG02726.1"/>
    <property type="molecule type" value="Genomic_DNA"/>
</dbReference>
<dbReference type="InterPro" id="IPR002656">
    <property type="entry name" value="Acyl_transf_3_dom"/>
</dbReference>
<dbReference type="PANTHER" id="PTHR23028">
    <property type="entry name" value="ACETYLTRANSFERASE"/>
    <property type="match status" value="1"/>
</dbReference>
<dbReference type="AlphaFoldDB" id="A0A8J3P5U2"/>
<dbReference type="Proteomes" id="UP000659904">
    <property type="component" value="Unassembled WGS sequence"/>
</dbReference>
<dbReference type="GO" id="GO:0016747">
    <property type="term" value="F:acyltransferase activity, transferring groups other than amino-acyl groups"/>
    <property type="evidence" value="ECO:0007669"/>
    <property type="project" value="InterPro"/>
</dbReference>
<feature type="transmembrane region" description="Helical" evidence="2">
    <location>
        <begin position="230"/>
        <end position="248"/>
    </location>
</feature>
<protein>
    <recommendedName>
        <fullName evidence="3">Acyltransferase 3 domain-containing protein</fullName>
    </recommendedName>
</protein>
<feature type="region of interest" description="Disordered" evidence="1">
    <location>
        <begin position="1"/>
        <end position="33"/>
    </location>
</feature>
<proteinExistence type="predicted"/>
<keyword evidence="5" id="KW-1185">Reference proteome</keyword>
<comment type="caution">
    <text evidence="4">The sequence shown here is derived from an EMBL/GenBank/DDBJ whole genome shotgun (WGS) entry which is preliminary data.</text>
</comment>
<sequence>MDSDIATRSAVPTGTTTAPDPRPAEDSTVAAEAPAGQRELRLSGLDGIRGLAALFVVLHHCYLASYPGYPRTTGPWWSGWLIYGHFAVVVFIVLSGFSLAVSPARRGWNLGDKRVFAQRRAWRILPPYWAALAYSLFVAWVVVPEDGVHPTAKSVLVHGLLLQDVFESVSPNGAFWSIAVEAQLYLVFPLMLLLVRRVGAAIMLGAVTVVVVAQGVLAAHVGVVDLFSRFTPQFAALFAAGVVAAGVLRDRERAARLPYGWLSLAAALPVVGLIAYQGSEWTVANLFWVDLALGPAAALLLAAIASGRLRALTRLLDLAPIRRLGTFSYSLYLVHAPILAIIFVKLVEPHTAPGAGRFLLTLGIVTPLAVAFAWCFAQVFELPFQRYRSWAALWQALPGRRVRSS</sequence>
<feature type="transmembrane region" description="Helical" evidence="2">
    <location>
        <begin position="48"/>
        <end position="68"/>
    </location>
</feature>
<keyword evidence="2" id="KW-0472">Membrane</keyword>
<dbReference type="InterPro" id="IPR050879">
    <property type="entry name" value="Acyltransferase_3"/>
</dbReference>
<organism evidence="4 5">
    <name type="scientific">Catellatospora citrea</name>
    <dbReference type="NCBI Taxonomy" id="53366"/>
    <lineage>
        <taxon>Bacteria</taxon>
        <taxon>Bacillati</taxon>
        <taxon>Actinomycetota</taxon>
        <taxon>Actinomycetes</taxon>
        <taxon>Micromonosporales</taxon>
        <taxon>Micromonosporaceae</taxon>
        <taxon>Catellatospora</taxon>
    </lineage>
</organism>
<evidence type="ECO:0000256" key="1">
    <source>
        <dbReference type="SAM" id="MobiDB-lite"/>
    </source>
</evidence>
<evidence type="ECO:0000313" key="5">
    <source>
        <dbReference type="Proteomes" id="UP000659904"/>
    </source>
</evidence>